<feature type="region of interest" description="Disordered" evidence="4">
    <location>
        <begin position="1"/>
        <end position="54"/>
    </location>
</feature>
<evidence type="ECO:0000256" key="3">
    <source>
        <dbReference type="ARBA" id="ARBA00023239"/>
    </source>
</evidence>
<proteinExistence type="predicted"/>
<feature type="domain" description="Guanylate cyclase" evidence="5">
    <location>
        <begin position="105"/>
        <end position="244"/>
    </location>
</feature>
<keyword evidence="2" id="KW-0067">ATP-binding</keyword>
<reference evidence="6" key="1">
    <citation type="submission" date="2021-12" db="EMBL/GenBank/DDBJ databases">
        <authorList>
            <person name="King R."/>
        </authorList>
    </citation>
    <scope>NUCLEOTIDE SEQUENCE</scope>
</reference>
<evidence type="ECO:0000313" key="7">
    <source>
        <dbReference type="Proteomes" id="UP001153292"/>
    </source>
</evidence>
<dbReference type="PROSITE" id="PS50125">
    <property type="entry name" value="GUANYLATE_CYCLASE_2"/>
    <property type="match status" value="1"/>
</dbReference>
<evidence type="ECO:0000313" key="6">
    <source>
        <dbReference type="EMBL" id="CAH0401381.1"/>
    </source>
</evidence>
<accession>A0ABN8B270</accession>
<organism evidence="6 7">
    <name type="scientific">Chilo suppressalis</name>
    <name type="common">Asiatic rice borer moth</name>
    <dbReference type="NCBI Taxonomy" id="168631"/>
    <lineage>
        <taxon>Eukaryota</taxon>
        <taxon>Metazoa</taxon>
        <taxon>Ecdysozoa</taxon>
        <taxon>Arthropoda</taxon>
        <taxon>Hexapoda</taxon>
        <taxon>Insecta</taxon>
        <taxon>Pterygota</taxon>
        <taxon>Neoptera</taxon>
        <taxon>Endopterygota</taxon>
        <taxon>Lepidoptera</taxon>
        <taxon>Glossata</taxon>
        <taxon>Ditrysia</taxon>
        <taxon>Pyraloidea</taxon>
        <taxon>Crambidae</taxon>
        <taxon>Crambinae</taxon>
        <taxon>Chilo</taxon>
    </lineage>
</organism>
<evidence type="ECO:0000256" key="4">
    <source>
        <dbReference type="SAM" id="MobiDB-lite"/>
    </source>
</evidence>
<feature type="region of interest" description="Disordered" evidence="4">
    <location>
        <begin position="311"/>
        <end position="334"/>
    </location>
</feature>
<feature type="compositionally biased region" description="Basic residues" evidence="4">
    <location>
        <begin position="1"/>
        <end position="11"/>
    </location>
</feature>
<dbReference type="InterPro" id="IPR001054">
    <property type="entry name" value="A/G_cyclase"/>
</dbReference>
<dbReference type="Proteomes" id="UP001153292">
    <property type="component" value="Chromosome 19"/>
</dbReference>
<protein>
    <recommendedName>
        <fullName evidence="5">Guanylate cyclase domain-containing protein</fullName>
    </recommendedName>
</protein>
<gene>
    <name evidence="6" type="ORF">CHILSU_LOCUS4604</name>
</gene>
<evidence type="ECO:0000256" key="1">
    <source>
        <dbReference type="ARBA" id="ARBA00022741"/>
    </source>
</evidence>
<keyword evidence="7" id="KW-1185">Reference proteome</keyword>
<evidence type="ECO:0000256" key="2">
    <source>
        <dbReference type="ARBA" id="ARBA00022840"/>
    </source>
</evidence>
<dbReference type="EMBL" id="OU963912">
    <property type="protein sequence ID" value="CAH0401381.1"/>
    <property type="molecule type" value="Genomic_DNA"/>
</dbReference>
<keyword evidence="3" id="KW-0456">Lyase</keyword>
<dbReference type="SUPFAM" id="SSF55073">
    <property type="entry name" value="Nucleotide cyclase"/>
    <property type="match status" value="1"/>
</dbReference>
<dbReference type="CDD" id="cd07302">
    <property type="entry name" value="CHD"/>
    <property type="match status" value="1"/>
</dbReference>
<dbReference type="Gene3D" id="3.30.70.1230">
    <property type="entry name" value="Nucleotide cyclase"/>
    <property type="match status" value="1"/>
</dbReference>
<evidence type="ECO:0000259" key="5">
    <source>
        <dbReference type="PROSITE" id="PS50125"/>
    </source>
</evidence>
<sequence length="334" mass="37652">MERVRKSHIWRRSNETVSDDDTDEYLAAMKKVQNQSKKMSNESGVKSPRARHRSRPSDILGIMEGVSGCKSNLQQATRISIVASMVPDEIIYYHWDRNIRSYETALMFIDVSGFTDLCESYTRPGRGGPSRLTQVLNSYIGAMIQEILMHNGDILNFSGDAFLTMWKKTPKVTMQNIVHTAIDCGLLIQKNYENFVTDTGVVLKVKIAISAGLSHFSIIGGEGKDTQSHYVIVGQPVWDVKMAEYMSTAGDVLTSASAWMYVNETEYCTQRCRDGRHTKVLGIGATWKRVENPLNTFGSVHKDSYSIFPATQNSENEREDPEEKYFKGFSLTDP</sequence>
<dbReference type="Pfam" id="PF00211">
    <property type="entry name" value="Guanylate_cyc"/>
    <property type="match status" value="1"/>
</dbReference>
<feature type="compositionally biased region" description="Polar residues" evidence="4">
    <location>
        <begin position="32"/>
        <end position="44"/>
    </location>
</feature>
<dbReference type="PANTHER" id="PTHR16305:SF28">
    <property type="entry name" value="GUANYLATE CYCLASE DOMAIN-CONTAINING PROTEIN"/>
    <property type="match status" value="1"/>
</dbReference>
<name>A0ABN8B270_CHISP</name>
<dbReference type="PANTHER" id="PTHR16305">
    <property type="entry name" value="TESTICULAR SOLUBLE ADENYLYL CYCLASE"/>
    <property type="match status" value="1"/>
</dbReference>
<dbReference type="InterPro" id="IPR029787">
    <property type="entry name" value="Nucleotide_cyclase"/>
</dbReference>
<keyword evidence="1" id="KW-0547">Nucleotide-binding</keyword>